<dbReference type="InParanoid" id="A0A554NFB9"/>
<keyword evidence="5 6" id="KW-0472">Membrane</keyword>
<organism evidence="8 9">
    <name type="scientific">Haloglomus irregulare</name>
    <dbReference type="NCBI Taxonomy" id="2234134"/>
    <lineage>
        <taxon>Archaea</taxon>
        <taxon>Methanobacteriati</taxon>
        <taxon>Methanobacteriota</taxon>
        <taxon>Stenosarchaea group</taxon>
        <taxon>Halobacteria</taxon>
        <taxon>Halobacteriales</taxon>
        <taxon>Natronomonadaceae</taxon>
        <taxon>Haloglomus</taxon>
    </lineage>
</organism>
<evidence type="ECO:0000256" key="1">
    <source>
        <dbReference type="ARBA" id="ARBA00004651"/>
    </source>
</evidence>
<evidence type="ECO:0000256" key="6">
    <source>
        <dbReference type="SAM" id="Phobius"/>
    </source>
</evidence>
<dbReference type="RefSeq" id="WP_144260579.1">
    <property type="nucleotide sequence ID" value="NZ_QMDX01000001.1"/>
</dbReference>
<feature type="domain" description="VTT" evidence="7">
    <location>
        <begin position="74"/>
        <end position="193"/>
    </location>
</feature>
<keyword evidence="2" id="KW-1003">Cell membrane</keyword>
<keyword evidence="3 6" id="KW-0812">Transmembrane</keyword>
<feature type="transmembrane region" description="Helical" evidence="6">
    <location>
        <begin position="52"/>
        <end position="72"/>
    </location>
</feature>
<comment type="subcellular location">
    <subcellularLocation>
        <location evidence="1">Cell membrane</location>
        <topology evidence="1">Multi-pass membrane protein</topology>
    </subcellularLocation>
</comment>
<sequence>MATDAETRSPAGRWVLDYGVFVLFLAIAAAGIYLFLSRDAAFARRLLGNERYWMPAMFALFVLEGAMLLYFAPSESLVPAALFAVGRSPEDIAAILGIAVLGATVGQYLLFLLAKRGGRERLLERPWFRVSESRLERFDGWFDRWGPLVVPVSNSLLFTRGMLTVPAGFAEMDDRLFVGLSALGSLSFQVVLAGLALGLFEFLGI</sequence>
<evidence type="ECO:0000313" key="9">
    <source>
        <dbReference type="Proteomes" id="UP000319894"/>
    </source>
</evidence>
<dbReference type="InterPro" id="IPR051311">
    <property type="entry name" value="DedA_domain"/>
</dbReference>
<dbReference type="GO" id="GO:0005886">
    <property type="term" value="C:plasma membrane"/>
    <property type="evidence" value="ECO:0007669"/>
    <property type="project" value="UniProtKB-SubCell"/>
</dbReference>
<dbReference type="OrthoDB" id="204088at2157"/>
<dbReference type="AlphaFoldDB" id="A0A554NFB9"/>
<accession>A0A554NFB9</accession>
<evidence type="ECO:0000313" key="8">
    <source>
        <dbReference type="EMBL" id="TSD16097.1"/>
    </source>
</evidence>
<protein>
    <recommendedName>
        <fullName evidence="7">VTT domain-containing protein</fullName>
    </recommendedName>
</protein>
<evidence type="ECO:0000256" key="4">
    <source>
        <dbReference type="ARBA" id="ARBA00022989"/>
    </source>
</evidence>
<reference evidence="8 9" key="1">
    <citation type="submission" date="2018-06" db="EMBL/GenBank/DDBJ databases">
        <title>Natronomonas sp. F16-60 a new haloarchaeon isolated from a solar saltern of Isla Cristina, Huelva, Spain.</title>
        <authorList>
            <person name="Duran-Viseras A."/>
            <person name="Sanchez-Porro C."/>
            <person name="Ventosa A."/>
        </authorList>
    </citation>
    <scope>NUCLEOTIDE SEQUENCE [LARGE SCALE GENOMIC DNA]</scope>
    <source>
        <strain evidence="8 9">F16-60</strain>
    </source>
</reference>
<dbReference type="PANTHER" id="PTHR42709:SF6">
    <property type="entry name" value="UNDECAPRENYL PHOSPHATE TRANSPORTER A"/>
    <property type="match status" value="1"/>
</dbReference>
<comment type="caution">
    <text evidence="8">The sequence shown here is derived from an EMBL/GenBank/DDBJ whole genome shotgun (WGS) entry which is preliminary data.</text>
</comment>
<dbReference type="Proteomes" id="UP000319894">
    <property type="component" value="Unassembled WGS sequence"/>
</dbReference>
<feature type="transmembrane region" description="Helical" evidence="6">
    <location>
        <begin position="92"/>
        <end position="114"/>
    </location>
</feature>
<evidence type="ECO:0000256" key="2">
    <source>
        <dbReference type="ARBA" id="ARBA00022475"/>
    </source>
</evidence>
<feature type="transmembrane region" description="Helical" evidence="6">
    <location>
        <begin position="176"/>
        <end position="200"/>
    </location>
</feature>
<proteinExistence type="predicted"/>
<dbReference type="PANTHER" id="PTHR42709">
    <property type="entry name" value="ALKALINE PHOSPHATASE LIKE PROTEIN"/>
    <property type="match status" value="1"/>
</dbReference>
<keyword evidence="9" id="KW-1185">Reference proteome</keyword>
<dbReference type="InterPro" id="IPR032816">
    <property type="entry name" value="VTT_dom"/>
</dbReference>
<feature type="transmembrane region" description="Helical" evidence="6">
    <location>
        <begin position="18"/>
        <end position="36"/>
    </location>
</feature>
<evidence type="ECO:0000259" key="7">
    <source>
        <dbReference type="Pfam" id="PF09335"/>
    </source>
</evidence>
<evidence type="ECO:0000256" key="5">
    <source>
        <dbReference type="ARBA" id="ARBA00023136"/>
    </source>
</evidence>
<name>A0A554NFB9_9EURY</name>
<keyword evidence="4 6" id="KW-1133">Transmembrane helix</keyword>
<evidence type="ECO:0000256" key="3">
    <source>
        <dbReference type="ARBA" id="ARBA00022692"/>
    </source>
</evidence>
<gene>
    <name evidence="8" type="ORF">DP107_02680</name>
</gene>
<dbReference type="Pfam" id="PF09335">
    <property type="entry name" value="VTT_dom"/>
    <property type="match status" value="1"/>
</dbReference>
<dbReference type="EMBL" id="QMDX01000001">
    <property type="protein sequence ID" value="TSD16097.1"/>
    <property type="molecule type" value="Genomic_DNA"/>
</dbReference>